<sequence length="76" mass="8361">MLVLAKPEMGNSLINSFTKPVSSTSTLVRHAQQGQGRALITFDFDGTCAEYGFAVETMYIEPRPNERVPLELSKGI</sequence>
<evidence type="ECO:0000313" key="2">
    <source>
        <dbReference type="Proteomes" id="UP001367508"/>
    </source>
</evidence>
<name>A0AAN9L8T9_CANGL</name>
<reference evidence="1 2" key="1">
    <citation type="submission" date="2024-01" db="EMBL/GenBank/DDBJ databases">
        <title>The genomes of 5 underutilized Papilionoideae crops provide insights into root nodulation and disease resistanc.</title>
        <authorList>
            <person name="Jiang F."/>
        </authorList>
    </citation>
    <scope>NUCLEOTIDE SEQUENCE [LARGE SCALE GENOMIC DNA]</scope>
    <source>
        <strain evidence="1">LVBAO_FW01</strain>
        <tissue evidence="1">Leaves</tissue>
    </source>
</reference>
<comment type="caution">
    <text evidence="1">The sequence shown here is derived from an EMBL/GenBank/DDBJ whole genome shotgun (WGS) entry which is preliminary data.</text>
</comment>
<proteinExistence type="predicted"/>
<dbReference type="Proteomes" id="UP001367508">
    <property type="component" value="Unassembled WGS sequence"/>
</dbReference>
<protein>
    <submittedName>
        <fullName evidence="1">Uncharacterized protein</fullName>
    </submittedName>
</protein>
<evidence type="ECO:0000313" key="1">
    <source>
        <dbReference type="EMBL" id="KAK7330262.1"/>
    </source>
</evidence>
<gene>
    <name evidence="1" type="ORF">VNO77_24451</name>
</gene>
<dbReference type="EMBL" id="JAYMYQ010000005">
    <property type="protein sequence ID" value="KAK7330262.1"/>
    <property type="molecule type" value="Genomic_DNA"/>
</dbReference>
<keyword evidence="2" id="KW-1185">Reference proteome</keyword>
<accession>A0AAN9L8T9</accession>
<dbReference type="AlphaFoldDB" id="A0AAN9L8T9"/>
<organism evidence="1 2">
    <name type="scientific">Canavalia gladiata</name>
    <name type="common">Sword bean</name>
    <name type="synonym">Dolichos gladiatus</name>
    <dbReference type="NCBI Taxonomy" id="3824"/>
    <lineage>
        <taxon>Eukaryota</taxon>
        <taxon>Viridiplantae</taxon>
        <taxon>Streptophyta</taxon>
        <taxon>Embryophyta</taxon>
        <taxon>Tracheophyta</taxon>
        <taxon>Spermatophyta</taxon>
        <taxon>Magnoliopsida</taxon>
        <taxon>eudicotyledons</taxon>
        <taxon>Gunneridae</taxon>
        <taxon>Pentapetalae</taxon>
        <taxon>rosids</taxon>
        <taxon>fabids</taxon>
        <taxon>Fabales</taxon>
        <taxon>Fabaceae</taxon>
        <taxon>Papilionoideae</taxon>
        <taxon>50 kb inversion clade</taxon>
        <taxon>NPAAA clade</taxon>
        <taxon>indigoferoid/millettioid clade</taxon>
        <taxon>Phaseoleae</taxon>
        <taxon>Canavalia</taxon>
    </lineage>
</organism>